<dbReference type="SMART" id="SM00052">
    <property type="entry name" value="EAL"/>
    <property type="match status" value="1"/>
</dbReference>
<keyword evidence="2" id="KW-1133">Transmembrane helix</keyword>
<evidence type="ECO:0000256" key="1">
    <source>
        <dbReference type="SAM" id="MobiDB-lite"/>
    </source>
</evidence>
<dbReference type="InterPro" id="IPR029787">
    <property type="entry name" value="Nucleotide_cyclase"/>
</dbReference>
<dbReference type="InterPro" id="IPR007892">
    <property type="entry name" value="CHASE4"/>
</dbReference>
<keyword evidence="2" id="KW-0472">Membrane</keyword>
<dbReference type="Proteomes" id="UP000235346">
    <property type="component" value="Unassembled WGS sequence"/>
</dbReference>
<dbReference type="Pfam" id="PF05228">
    <property type="entry name" value="CHASE4"/>
    <property type="match status" value="1"/>
</dbReference>
<dbReference type="PANTHER" id="PTHR33121">
    <property type="entry name" value="CYCLIC DI-GMP PHOSPHODIESTERASE PDEF"/>
    <property type="match status" value="1"/>
</dbReference>
<dbReference type="CDD" id="cd01949">
    <property type="entry name" value="GGDEF"/>
    <property type="match status" value="1"/>
</dbReference>
<evidence type="ECO:0008006" key="7">
    <source>
        <dbReference type="Google" id="ProtNLM"/>
    </source>
</evidence>
<dbReference type="SUPFAM" id="SSF55781">
    <property type="entry name" value="GAF domain-like"/>
    <property type="match status" value="1"/>
</dbReference>
<dbReference type="Pfam" id="PF01590">
    <property type="entry name" value="GAF"/>
    <property type="match status" value="1"/>
</dbReference>
<feature type="compositionally biased region" description="Basic and acidic residues" evidence="1">
    <location>
        <begin position="15"/>
        <end position="39"/>
    </location>
</feature>
<organism evidence="5 6">
    <name type="scientific">Halomonas heilongjiangensis</name>
    <dbReference type="NCBI Taxonomy" id="1387883"/>
    <lineage>
        <taxon>Bacteria</taxon>
        <taxon>Pseudomonadati</taxon>
        <taxon>Pseudomonadota</taxon>
        <taxon>Gammaproteobacteria</taxon>
        <taxon>Oceanospirillales</taxon>
        <taxon>Halomonadaceae</taxon>
        <taxon>Halomonas</taxon>
    </lineage>
</organism>
<keyword evidence="2" id="KW-0812">Transmembrane</keyword>
<reference evidence="5 6" key="1">
    <citation type="submission" date="2018-01" db="EMBL/GenBank/DDBJ databases">
        <title>Halomonas endophytica sp. nov., isolated from storage liquid in the stems of Populus euphratica.</title>
        <authorList>
            <person name="Chen C."/>
        </authorList>
    </citation>
    <scope>NUCLEOTIDE SEQUENCE [LARGE SCALE GENOMIC DNA]</scope>
    <source>
        <strain evidence="5 6">DSM 26881</strain>
    </source>
</reference>
<feature type="transmembrane region" description="Helical" evidence="2">
    <location>
        <begin position="65"/>
        <end position="84"/>
    </location>
</feature>
<comment type="caution">
    <text evidence="5">The sequence shown here is derived from an EMBL/GenBank/DDBJ whole genome shotgun (WGS) entry which is preliminary data.</text>
</comment>
<evidence type="ECO:0000259" key="3">
    <source>
        <dbReference type="PROSITE" id="PS50883"/>
    </source>
</evidence>
<dbReference type="Gene3D" id="3.30.70.270">
    <property type="match status" value="1"/>
</dbReference>
<keyword evidence="6" id="KW-1185">Reference proteome</keyword>
<dbReference type="SMART" id="SM00267">
    <property type="entry name" value="GGDEF"/>
    <property type="match status" value="1"/>
</dbReference>
<dbReference type="Pfam" id="PF00990">
    <property type="entry name" value="GGDEF"/>
    <property type="match status" value="1"/>
</dbReference>
<accession>A0A2N7TK56</accession>
<dbReference type="Gene3D" id="3.30.450.40">
    <property type="match status" value="1"/>
</dbReference>
<feature type="region of interest" description="Disordered" evidence="1">
    <location>
        <begin position="1"/>
        <end position="46"/>
    </location>
</feature>
<dbReference type="OrthoDB" id="1316910at2"/>
<dbReference type="InterPro" id="IPR043128">
    <property type="entry name" value="Rev_trsase/Diguanyl_cyclase"/>
</dbReference>
<gene>
    <name evidence="5" type="ORF">C1H66_15120</name>
</gene>
<feature type="domain" description="GGDEF" evidence="4">
    <location>
        <begin position="531"/>
        <end position="667"/>
    </location>
</feature>
<name>A0A2N7TK56_9GAMM</name>
<dbReference type="PANTHER" id="PTHR33121:SF71">
    <property type="entry name" value="OXYGEN SENSOR PROTEIN DOSP"/>
    <property type="match status" value="1"/>
</dbReference>
<dbReference type="InterPro" id="IPR003018">
    <property type="entry name" value="GAF"/>
</dbReference>
<evidence type="ECO:0000256" key="2">
    <source>
        <dbReference type="SAM" id="Phobius"/>
    </source>
</evidence>
<evidence type="ECO:0000313" key="6">
    <source>
        <dbReference type="Proteomes" id="UP000235346"/>
    </source>
</evidence>
<dbReference type="GO" id="GO:0071111">
    <property type="term" value="F:cyclic-guanylate-specific phosphodiesterase activity"/>
    <property type="evidence" value="ECO:0007669"/>
    <property type="project" value="InterPro"/>
</dbReference>
<dbReference type="InterPro" id="IPR029016">
    <property type="entry name" value="GAF-like_dom_sf"/>
</dbReference>
<dbReference type="AlphaFoldDB" id="A0A2N7TK56"/>
<dbReference type="EMBL" id="PNRE01000065">
    <property type="protein sequence ID" value="PMR68571.1"/>
    <property type="molecule type" value="Genomic_DNA"/>
</dbReference>
<dbReference type="Pfam" id="PF00563">
    <property type="entry name" value="EAL"/>
    <property type="match status" value="1"/>
</dbReference>
<dbReference type="PROSITE" id="PS50887">
    <property type="entry name" value="GGDEF"/>
    <property type="match status" value="1"/>
</dbReference>
<protein>
    <recommendedName>
        <fullName evidence="7">Bifunctional diguanylate cyclase/phosphodiesterase</fullName>
    </recommendedName>
</protein>
<dbReference type="InterPro" id="IPR000160">
    <property type="entry name" value="GGDEF_dom"/>
</dbReference>
<dbReference type="SUPFAM" id="SSF55073">
    <property type="entry name" value="Nucleotide cyclase"/>
    <property type="match status" value="1"/>
</dbReference>
<dbReference type="InterPro" id="IPR035919">
    <property type="entry name" value="EAL_sf"/>
</dbReference>
<evidence type="ECO:0000313" key="5">
    <source>
        <dbReference type="EMBL" id="PMR68571.1"/>
    </source>
</evidence>
<sequence length="922" mass="103392">MPGSATGASPVMAVHEPRHGAEIDRGETRMPDTIGKEASQDDPTSSIARALSRTERDYRRLRRGLVALLALAVVVILVILLWAAREQNLQHARHTHEQIETQLEQIRRRLIGQVLDYAIWDLSHLAIHADDGPDLAWLELEMGSNLHDNLDIDLALLVSIDQEVLYEVQRGEPRPPTTDHGPLLAQSRLDEAPMTSGFALWQDRPVLFATAPVLPESSHHVQAPSPHRLLFAFEVDDGLTRILREATNLPDLHLTATPERPGRLPLRTQAGDPLAWLEWTPSEPGSVMLRRSMPWLLITLLGLGGFSALLFQRLRHQARASLATVEELRQTQSRLAAQQRAWHDLRGMHLRDASEEEFIAALLECSSQLLDIPRISLWLLEGDDGRLICQASLVPETVGEELFGEELEAYLVELHRTPALVADDAPADPRLTGLHDYLCRNEIASMLDIGLFVAGELRGVLCCESSRPRRWHTDEINALTSFSGLLCQFAESLRRREVERTLRRQLHYDEITALPTLHGLEEHIESLRRRGPFLVGILHVKGLNQINDSLGTAFGDAALHEVGELLRRRLATPELQGVPARLPANRLCLLLPGDDRAGLHACLETLLDELDAHPWLNENAPASLHFSLGLAGYPRDSRNIDRLLQRAELALERARGEARHRLAFYDDALGQWQRHQSRLERELRDAISRREFRLYLQPQFAAGGRLHGAEALLRWMHPERGLLGPGDFIAEAEHCRLIQPIGDWVLEETLALLAGPLRDTDLMLAVNVSVQQLRDPDFPARVEALLQSHALPPHRLVLEVVESLLVTPGVMPRLASLHALGLSIALDDFGTGYSSLRYLQELEVDEIKLDKVFLDPLKLRQDAPLARSIIALARALGLRLVAEGVETADQADFLRRQGVTLMQGYYLARPEPKDIFLRRLDA</sequence>
<dbReference type="SMART" id="SM00065">
    <property type="entry name" value="GAF"/>
    <property type="match status" value="1"/>
</dbReference>
<evidence type="ECO:0000259" key="4">
    <source>
        <dbReference type="PROSITE" id="PS50887"/>
    </source>
</evidence>
<dbReference type="InterPro" id="IPR050706">
    <property type="entry name" value="Cyclic-di-GMP_PDE-like"/>
</dbReference>
<dbReference type="SUPFAM" id="SSF141868">
    <property type="entry name" value="EAL domain-like"/>
    <property type="match status" value="1"/>
</dbReference>
<dbReference type="Gene3D" id="3.20.20.450">
    <property type="entry name" value="EAL domain"/>
    <property type="match status" value="1"/>
</dbReference>
<dbReference type="CDD" id="cd01948">
    <property type="entry name" value="EAL"/>
    <property type="match status" value="1"/>
</dbReference>
<proteinExistence type="predicted"/>
<dbReference type="PROSITE" id="PS50883">
    <property type="entry name" value="EAL"/>
    <property type="match status" value="1"/>
</dbReference>
<feature type="domain" description="EAL" evidence="3">
    <location>
        <begin position="676"/>
        <end position="922"/>
    </location>
</feature>
<dbReference type="NCBIfam" id="TIGR00254">
    <property type="entry name" value="GGDEF"/>
    <property type="match status" value="1"/>
</dbReference>
<dbReference type="InterPro" id="IPR001633">
    <property type="entry name" value="EAL_dom"/>
</dbReference>